<proteinExistence type="predicted"/>
<evidence type="ECO:0000313" key="3">
    <source>
        <dbReference type="Proteomes" id="UP000237819"/>
    </source>
</evidence>
<dbReference type="OrthoDB" id="291789at2"/>
<evidence type="ECO:0000313" key="2">
    <source>
        <dbReference type="EMBL" id="PQO44187.1"/>
    </source>
</evidence>
<reference evidence="2 3" key="1">
    <citation type="submission" date="2018-02" db="EMBL/GenBank/DDBJ databases">
        <title>Comparative genomes isolates from brazilian mangrove.</title>
        <authorList>
            <person name="Araujo J.E."/>
            <person name="Taketani R.G."/>
            <person name="Silva M.C.P."/>
            <person name="Loureco M.V."/>
            <person name="Andreote F.D."/>
        </authorList>
    </citation>
    <scope>NUCLEOTIDE SEQUENCE [LARGE SCALE GENOMIC DNA]</scope>
    <source>
        <strain evidence="2 3">Nap-Phe MGV</strain>
    </source>
</reference>
<comment type="caution">
    <text evidence="2">The sequence shown here is derived from an EMBL/GenBank/DDBJ whole genome shotgun (WGS) entry which is preliminary data.</text>
</comment>
<evidence type="ECO:0000256" key="1">
    <source>
        <dbReference type="SAM" id="SignalP"/>
    </source>
</evidence>
<feature type="signal peptide" evidence="1">
    <location>
        <begin position="1"/>
        <end position="19"/>
    </location>
</feature>
<dbReference type="EMBL" id="PUHZ01000020">
    <property type="protein sequence ID" value="PQO44187.1"/>
    <property type="molecule type" value="Genomic_DNA"/>
</dbReference>
<feature type="chain" id="PRO_5015759362" evidence="1">
    <location>
        <begin position="20"/>
        <end position="217"/>
    </location>
</feature>
<protein>
    <submittedName>
        <fullName evidence="2">Uncharacterized protein</fullName>
    </submittedName>
</protein>
<dbReference type="Proteomes" id="UP000237819">
    <property type="component" value="Unassembled WGS sequence"/>
</dbReference>
<dbReference type="AlphaFoldDB" id="A0A2S8GIC0"/>
<accession>A0A2S8GIC0</accession>
<sequence>MKLMLYSLPVVLLAGVALAQPAGYPSYPYPYYGGYSHASTVEEGALDGMANLTSAAGSYNLQTAQAAVYATQAQSQEIANHQQYANTYFQMREQRDAYEAQKHPRPTEEQLNYVAHSRAPKPLATDQVNAVSGQVQWPTLLQYPSFETERDELSGLLEKKAKDGGLGYQDVNAFIQTADEMNAKLKSGIKKVPPQQYVEANTFLRSLLYQTCQVELQ</sequence>
<gene>
    <name evidence="2" type="ORF">C5Y93_19625</name>
</gene>
<keyword evidence="1" id="KW-0732">Signal</keyword>
<name>A0A2S8GIC0_9BACT</name>
<dbReference type="RefSeq" id="WP_105337156.1">
    <property type="nucleotide sequence ID" value="NZ_PUHZ01000020.1"/>
</dbReference>
<organism evidence="2 3">
    <name type="scientific">Blastopirellula marina</name>
    <dbReference type="NCBI Taxonomy" id="124"/>
    <lineage>
        <taxon>Bacteria</taxon>
        <taxon>Pseudomonadati</taxon>
        <taxon>Planctomycetota</taxon>
        <taxon>Planctomycetia</taxon>
        <taxon>Pirellulales</taxon>
        <taxon>Pirellulaceae</taxon>
        <taxon>Blastopirellula</taxon>
    </lineage>
</organism>